<evidence type="ECO:0000259" key="1">
    <source>
        <dbReference type="Pfam" id="PF25298"/>
    </source>
</evidence>
<sequence>MHSRLTSQEEKFDAFSNGLNSLQTELADMRKSFQSLRTDLDSVIECSNNIKESNNRNTEVLNDTVNSIGVIQSQIKEHNDSLDFFSKKIEALQVESSSHSYIISDLKNDSSTFDHNFKSLLSKVMQLERISRSHNIEIQAVPERKNENLNTIIKKIFDKISVSLPDDVVISCNRVAKRTVSDRPRTIVVTLMTPKHRDLILSAVHRYNKANPKDMLCSLDLGIIGERKPIYVAENLSPEAKHLHMEARKASKVLNFKYVWVKFGKVYMRKGEHSPAININSLDKLKSIS</sequence>
<dbReference type="Proteomes" id="UP000324832">
    <property type="component" value="Unassembled WGS sequence"/>
</dbReference>
<accession>A0A5E4R7X8</accession>
<dbReference type="Pfam" id="PF25298">
    <property type="entry name" value="Baculo_FP_2nd"/>
    <property type="match status" value="1"/>
</dbReference>
<reference evidence="2 3" key="1">
    <citation type="submission" date="2017-07" db="EMBL/GenBank/DDBJ databases">
        <authorList>
            <person name="Talla V."/>
            <person name="Backstrom N."/>
        </authorList>
    </citation>
    <scope>NUCLEOTIDE SEQUENCE [LARGE SCALE GENOMIC DNA]</scope>
</reference>
<feature type="domain" description="FP protein C-terminal" evidence="1">
    <location>
        <begin position="238"/>
        <end position="288"/>
    </location>
</feature>
<dbReference type="EMBL" id="FZQP02007080">
    <property type="protein sequence ID" value="VVD06109.1"/>
    <property type="molecule type" value="Genomic_DNA"/>
</dbReference>
<proteinExistence type="predicted"/>
<keyword evidence="3" id="KW-1185">Reference proteome</keyword>
<evidence type="ECO:0000313" key="2">
    <source>
        <dbReference type="EMBL" id="VVD06109.1"/>
    </source>
</evidence>
<evidence type="ECO:0000313" key="3">
    <source>
        <dbReference type="Proteomes" id="UP000324832"/>
    </source>
</evidence>
<dbReference type="Gene3D" id="1.10.287.1490">
    <property type="match status" value="1"/>
</dbReference>
<gene>
    <name evidence="2" type="ORF">LSINAPIS_LOCUS15527</name>
</gene>
<dbReference type="InterPro" id="IPR057251">
    <property type="entry name" value="FP_C"/>
</dbReference>
<protein>
    <recommendedName>
        <fullName evidence="1">FP protein C-terminal domain-containing protein</fullName>
    </recommendedName>
</protein>
<dbReference type="AlphaFoldDB" id="A0A5E4R7X8"/>
<organism evidence="2 3">
    <name type="scientific">Leptidea sinapis</name>
    <dbReference type="NCBI Taxonomy" id="189913"/>
    <lineage>
        <taxon>Eukaryota</taxon>
        <taxon>Metazoa</taxon>
        <taxon>Ecdysozoa</taxon>
        <taxon>Arthropoda</taxon>
        <taxon>Hexapoda</taxon>
        <taxon>Insecta</taxon>
        <taxon>Pterygota</taxon>
        <taxon>Neoptera</taxon>
        <taxon>Endopterygota</taxon>
        <taxon>Lepidoptera</taxon>
        <taxon>Glossata</taxon>
        <taxon>Ditrysia</taxon>
        <taxon>Papilionoidea</taxon>
        <taxon>Pieridae</taxon>
        <taxon>Dismorphiinae</taxon>
        <taxon>Leptidea</taxon>
    </lineage>
</organism>
<name>A0A5E4R7X8_9NEOP</name>